<dbReference type="Proteomes" id="UP000027931">
    <property type="component" value="Unassembled WGS sequence"/>
</dbReference>
<evidence type="ECO:0000313" key="2">
    <source>
        <dbReference type="Proteomes" id="UP000027931"/>
    </source>
</evidence>
<accession>A0A074M472</accession>
<evidence type="ECO:0000313" key="1">
    <source>
        <dbReference type="EMBL" id="KEO80802.1"/>
    </source>
</evidence>
<dbReference type="AlphaFoldDB" id="A0A074M472"/>
<sequence length="200" mass="22630">MKISDDQVIKIAEQLEQYIEAPEEMANILSLKNLHDIRRRREIIGPVGSVWKDSRGYKNSHLRPELESADPVTFQEMVDDIDTLLSGYAALEKGQGAMYSLVIKLDVENHVLKERARKQEDHKELWSVLTLHYTGFWDLDIAFSIVETLQEKGRLSGRLSEIASMWIGAYGDEDCDDSAFCDLLADEIGFPKNQEGGEGA</sequence>
<organism evidence="1 2">
    <name type="scientific">Tumebacillus flagellatus</name>
    <dbReference type="NCBI Taxonomy" id="1157490"/>
    <lineage>
        <taxon>Bacteria</taxon>
        <taxon>Bacillati</taxon>
        <taxon>Bacillota</taxon>
        <taxon>Bacilli</taxon>
        <taxon>Bacillales</taxon>
        <taxon>Alicyclobacillaceae</taxon>
        <taxon>Tumebacillus</taxon>
    </lineage>
</organism>
<dbReference type="EMBL" id="JMIR01000088">
    <property type="protein sequence ID" value="KEO80802.1"/>
    <property type="molecule type" value="Genomic_DNA"/>
</dbReference>
<reference evidence="1 2" key="1">
    <citation type="journal article" date="2013" name="Int. J. Syst. Evol. Microbiol.">
        <title>Tumebacillus flagellatus sp. nov., an alpha-amylase/pullulanase-producing bacterium isolated from cassava wastewater.</title>
        <authorList>
            <person name="Wang Q."/>
            <person name="Xie N."/>
            <person name="Qin Y."/>
            <person name="Shen N."/>
            <person name="Zhu J."/>
            <person name="Mi H."/>
            <person name="Huang R."/>
        </authorList>
    </citation>
    <scope>NUCLEOTIDE SEQUENCE [LARGE SCALE GENOMIC DNA]</scope>
    <source>
        <strain evidence="1 2">GST4</strain>
    </source>
</reference>
<gene>
    <name evidence="1" type="ORF">EL26_24365</name>
</gene>
<proteinExistence type="predicted"/>
<keyword evidence="2" id="KW-1185">Reference proteome</keyword>
<comment type="caution">
    <text evidence="1">The sequence shown here is derived from an EMBL/GenBank/DDBJ whole genome shotgun (WGS) entry which is preliminary data.</text>
</comment>
<protein>
    <submittedName>
        <fullName evidence="1">Uncharacterized protein</fullName>
    </submittedName>
</protein>
<name>A0A074M472_9BACL</name>
<dbReference type="RefSeq" id="WP_038094851.1">
    <property type="nucleotide sequence ID" value="NZ_JMIR01000088.1"/>
</dbReference>